<proteinExistence type="predicted"/>
<organism evidence="1">
    <name type="scientific">Hyperionvirus sp</name>
    <dbReference type="NCBI Taxonomy" id="2487770"/>
    <lineage>
        <taxon>Viruses</taxon>
        <taxon>Varidnaviria</taxon>
        <taxon>Bamfordvirae</taxon>
        <taxon>Nucleocytoviricota</taxon>
        <taxon>Megaviricetes</taxon>
        <taxon>Imitervirales</taxon>
        <taxon>Mimiviridae</taxon>
        <taxon>Klosneuvirinae</taxon>
    </lineage>
</organism>
<dbReference type="EMBL" id="MK072393">
    <property type="protein sequence ID" value="AYV83736.1"/>
    <property type="molecule type" value="Genomic_DNA"/>
</dbReference>
<evidence type="ECO:0000313" key="1">
    <source>
        <dbReference type="EMBL" id="AYV83736.1"/>
    </source>
</evidence>
<gene>
    <name evidence="1" type="ORF">Hyperionvirus11_9</name>
</gene>
<sequence length="122" mass="13891">MTCYLADVPLNKKLELSNIYHCSKFFFKYRKYKNRYIKLKNILNGVSNNFPRETGKLGYAVFTTPGKPFLSSDPQAIPPGDKPRYWSPTSSTLIYSDFDAVLVDPLMTMDEGHNLGECALLL</sequence>
<name>A0A3G5A8Y4_9VIRU</name>
<accession>A0A3G5A8Y4</accession>
<protein>
    <submittedName>
        <fullName evidence="1">Glyoxylase, beta-lactamase superfamily II</fullName>
    </submittedName>
</protein>
<reference evidence="1" key="1">
    <citation type="submission" date="2018-10" db="EMBL/GenBank/DDBJ databases">
        <title>Hidden diversity of soil giant viruses.</title>
        <authorList>
            <person name="Schulz F."/>
            <person name="Alteio L."/>
            <person name="Goudeau D."/>
            <person name="Ryan E.M."/>
            <person name="Malmstrom R.R."/>
            <person name="Blanchard J."/>
            <person name="Woyke T."/>
        </authorList>
    </citation>
    <scope>NUCLEOTIDE SEQUENCE</scope>
    <source>
        <strain evidence="1">HYV1</strain>
    </source>
</reference>